<name>A0A3D8VIK7_9BACI</name>
<dbReference type="EMBL" id="QTLC01000061">
    <property type="protein sequence ID" value="RDY69165.1"/>
    <property type="molecule type" value="Genomic_DNA"/>
</dbReference>
<keyword evidence="2" id="KW-0812">Transmembrane</keyword>
<evidence type="ECO:0000256" key="1">
    <source>
        <dbReference type="SAM" id="MobiDB-lite"/>
    </source>
</evidence>
<accession>A0A3D8VIK7</accession>
<evidence type="ECO:0000313" key="3">
    <source>
        <dbReference type="EMBL" id="RDY69165.1"/>
    </source>
</evidence>
<feature type="region of interest" description="Disordered" evidence="1">
    <location>
        <begin position="1"/>
        <end position="44"/>
    </location>
</feature>
<reference evidence="3 4" key="1">
    <citation type="submission" date="2018-08" db="EMBL/GenBank/DDBJ databases">
        <title>Genome sequence of strict halophilic Halobacillus trueperi SS1 isolated from Lunsu, a salty water body of North West Himalayas.</title>
        <authorList>
            <person name="Gupta S."/>
            <person name="Sharma P."/>
            <person name="Dev K."/>
            <person name="Baumler D."/>
            <person name="Sourirajan A."/>
        </authorList>
    </citation>
    <scope>NUCLEOTIDE SEQUENCE [LARGE SCALE GENOMIC DNA]</scope>
    <source>
        <strain evidence="3 4">SS1</strain>
    </source>
</reference>
<sequence>SRGRKEIGEIPQDVVRGSSTLPHRKASSFPATPDAQLEQRTPKHPEIESSTILPYTLITNNEIYHTKETFTWVSTAFLTWAVLIVSFYYFMSD</sequence>
<evidence type="ECO:0000256" key="2">
    <source>
        <dbReference type="SAM" id="Phobius"/>
    </source>
</evidence>
<feature type="non-terminal residue" evidence="3">
    <location>
        <position position="1"/>
    </location>
</feature>
<comment type="caution">
    <text evidence="3">The sequence shown here is derived from an EMBL/GenBank/DDBJ whole genome shotgun (WGS) entry which is preliminary data.</text>
</comment>
<feature type="transmembrane region" description="Helical" evidence="2">
    <location>
        <begin position="70"/>
        <end position="91"/>
    </location>
</feature>
<protein>
    <submittedName>
        <fullName evidence="3">Uncharacterized protein</fullName>
    </submittedName>
</protein>
<proteinExistence type="predicted"/>
<dbReference type="AlphaFoldDB" id="A0A3D8VIK7"/>
<evidence type="ECO:0000313" key="4">
    <source>
        <dbReference type="Proteomes" id="UP000257032"/>
    </source>
</evidence>
<keyword evidence="2" id="KW-1133">Transmembrane helix</keyword>
<gene>
    <name evidence="3" type="ORF">DXT76_16490</name>
</gene>
<dbReference type="Proteomes" id="UP000257032">
    <property type="component" value="Unassembled WGS sequence"/>
</dbReference>
<keyword evidence="2" id="KW-0472">Membrane</keyword>
<organism evidence="3 4">
    <name type="scientific">Halobacillus trueperi</name>
    <dbReference type="NCBI Taxonomy" id="156205"/>
    <lineage>
        <taxon>Bacteria</taxon>
        <taxon>Bacillati</taxon>
        <taxon>Bacillota</taxon>
        <taxon>Bacilli</taxon>
        <taxon>Bacillales</taxon>
        <taxon>Bacillaceae</taxon>
        <taxon>Halobacillus</taxon>
    </lineage>
</organism>